<evidence type="ECO:0000313" key="1">
    <source>
        <dbReference type="EMBL" id="MEN7551521.1"/>
    </source>
</evidence>
<dbReference type="InterPro" id="IPR005063">
    <property type="entry name" value="Transposase_27"/>
</dbReference>
<gene>
    <name evidence="1" type="ORF">AAG747_26625</name>
</gene>
<organism evidence="1 2">
    <name type="scientific">Rapidithrix thailandica</name>
    <dbReference type="NCBI Taxonomy" id="413964"/>
    <lineage>
        <taxon>Bacteria</taxon>
        <taxon>Pseudomonadati</taxon>
        <taxon>Bacteroidota</taxon>
        <taxon>Cytophagia</taxon>
        <taxon>Cytophagales</taxon>
        <taxon>Flammeovirgaceae</taxon>
        <taxon>Rapidithrix</taxon>
    </lineage>
</organism>
<sequence>MVWRLAAIFAPGQHQAEGKKQTTRIERLNNTLRQRYARLVRKNLAFSKTWENHWLAIRYFLYHYNLDKLAKNTSLF</sequence>
<reference evidence="1 2" key="1">
    <citation type="submission" date="2024-04" db="EMBL/GenBank/DDBJ databases">
        <title>Novel genus in family Flammeovirgaceae.</title>
        <authorList>
            <person name="Nguyen T.H."/>
            <person name="Vuong T.Q."/>
            <person name="Le H."/>
            <person name="Kim S.-G."/>
        </authorList>
    </citation>
    <scope>NUCLEOTIDE SEQUENCE [LARGE SCALE GENOMIC DNA]</scope>
    <source>
        <strain evidence="1 2">JCM 23209</strain>
    </source>
</reference>
<proteinExistence type="predicted"/>
<dbReference type="GO" id="GO:0004803">
    <property type="term" value="F:transposase activity"/>
    <property type="evidence" value="ECO:0007669"/>
    <property type="project" value="InterPro"/>
</dbReference>
<dbReference type="GO" id="GO:0003677">
    <property type="term" value="F:DNA binding"/>
    <property type="evidence" value="ECO:0007669"/>
    <property type="project" value="InterPro"/>
</dbReference>
<accession>A0AAW9SER1</accession>
<comment type="caution">
    <text evidence="1">The sequence shown here is derived from an EMBL/GenBank/DDBJ whole genome shotgun (WGS) entry which is preliminary data.</text>
</comment>
<dbReference type="RefSeq" id="WP_346824302.1">
    <property type="nucleotide sequence ID" value="NZ_JBDKWZ010000023.1"/>
</dbReference>
<dbReference type="AlphaFoldDB" id="A0AAW9SER1"/>
<dbReference type="Pfam" id="PF03400">
    <property type="entry name" value="DDE_Tnp_IS1"/>
    <property type="match status" value="1"/>
</dbReference>
<evidence type="ECO:0000313" key="2">
    <source>
        <dbReference type="Proteomes" id="UP001403385"/>
    </source>
</evidence>
<keyword evidence="2" id="KW-1185">Reference proteome</keyword>
<dbReference type="GO" id="GO:0006313">
    <property type="term" value="P:DNA transposition"/>
    <property type="evidence" value="ECO:0007669"/>
    <property type="project" value="InterPro"/>
</dbReference>
<protein>
    <submittedName>
        <fullName evidence="1">IS1 family transposase</fullName>
    </submittedName>
</protein>
<name>A0AAW9SER1_9BACT</name>
<dbReference type="Proteomes" id="UP001403385">
    <property type="component" value="Unassembled WGS sequence"/>
</dbReference>
<dbReference type="EMBL" id="JBDKWZ010000023">
    <property type="protein sequence ID" value="MEN7551521.1"/>
    <property type="molecule type" value="Genomic_DNA"/>
</dbReference>